<dbReference type="SMART" id="SM00382">
    <property type="entry name" value="AAA"/>
    <property type="match status" value="2"/>
</dbReference>
<dbReference type="Pfam" id="PF14510">
    <property type="entry name" value="ABC_trans_N"/>
    <property type="match status" value="1"/>
</dbReference>
<dbReference type="InterPro" id="IPR034003">
    <property type="entry name" value="ABCG_PDR_2"/>
</dbReference>
<feature type="region of interest" description="Disordered" evidence="10">
    <location>
        <begin position="57"/>
        <end position="82"/>
    </location>
</feature>
<feature type="domain" description="ABC transporter" evidence="12">
    <location>
        <begin position="129"/>
        <end position="399"/>
    </location>
</feature>
<dbReference type="GO" id="GO:0016020">
    <property type="term" value="C:membrane"/>
    <property type="evidence" value="ECO:0007669"/>
    <property type="project" value="UniProtKB-SubCell"/>
</dbReference>
<sequence>MAPPPVPPDSQSDSQSDPKIEPQSDPKIDPHVPPDSHPHPKIDDTIELDAIARIASRLRSPSLSRHPTTHDAAAEQMKNDPRLDPDSKDFDHYRWAQTVLQSVSRAGIEFQEQGVAFADLSVSGSGSSLQFQQTVVTTLLTPARMLADALPGRRRDQANSRTRILRSFDGVLHSGELLLVLGRPGSGCTTFLKTLCGHLNGLTLAPESRITFRGIDFKRMITQYRGEITYNQEIDQHFPHLTVGETLAFAASARAPQQRPDGMSRPEYVDMIVKVIMAVFGLSHTYNTKVGDNFVRGVSGGERKRVSIAEMFLSRTRIGAWDNSTRGLDSASALQFVRSLRLAADMGRSCHAVAAYQASQPMYDQFDKVVLLYEGHEIFYGPCDRAVAYFTEMGWDRDPQQVSPDFLTAITNPDERRPRPGMEAHVPRTATEFAEIWKNSSERRQLLQAIADHTEQFPIDGDGARDFQANHVRQQARHTRPVSPYLLSVPMQVRLCLRRAFQRMRNDLPTTLSTVIVQIVLSLIIGSVFYNTPDTTAAFFQRGGVIFFAVLMNALITINEIMQLYSQRPIVQKQARYAFVHPFTESLASVLIDLPIKLFRCSIFSIVLYFMANLRREPGPFFIFYLFLITAILTMSGIFRSLAAATKTVSQAMGLAGILVICIVVYTGFTLPQTYMKPWFAWMRWINPIYYTFEALMTNEFHGMDFACAQFIPPNPTGSAFICSAVGAVAGQQSVSGDRFLEGNYGYSYAHLWRNYGILLAFMVAFHVFYLAATEFNKGDESKAEALVFRPGHAPAALRQGGDDAEALAKANINDTVGPGNAAGPIHLPEQTDILMWQGLQYDIPVKEGTRRLLDDVNGWVKPGTLTALMGVSGAGKTTLLDVLAQRVSIGVVSGDILINGRLPTSSFPRRTGYVQQQDLHLETTTVREALRFSAVLRQPRATSIADKHAYVEEVITILGMQDFAEAVVGSLGEGLNVEQRKLLSIGVELAAKPTLLIFLDEPTSGLDSQSSWTICTFLRRLADSGQAVLATIHQPSALLFQTFDRLLFLAKGGRTVYFGDIGPQSATLLDYFTRFGARACGEMENPAEYILEMVSGDGAVDIDWVSSWNGSSERVEVLAELGRLRALADRPDGPHLNEDGSPMDKTAMRDMEKEFALPFHSQFRYVAMRAFQQYYRQPEYIYAKFLLGIVTSLFIGFSFWKADSSVQGFQNAMFSIFLLCTIFSTLVNQIMPKFVLQRELYEVREKPSRVYSWQAFILSQVLVEIPWQVLLGICAWASFYFAVFGVSGSPESQGLTLIFVVQFYIYAASMAQMVVAAIPDPALGAMLAMLMFGLSFMFNGVMQPPSALPRFWIFMYRVSPFTYYIGGISGTALHGREVTCSAAELSVFDPPAMQTCGQYLAQFLEVAPGRLYNPDATASCEYCSMSSADQYLAAREIYYTDRWRDYGIFWAYFVFNVFGTVTTYYIFRVKVWRKKGAK</sequence>
<dbReference type="InterPro" id="IPR043926">
    <property type="entry name" value="ABCG_dom"/>
</dbReference>
<feature type="transmembrane region" description="Helical" evidence="11">
    <location>
        <begin position="1258"/>
        <end position="1284"/>
    </location>
</feature>
<evidence type="ECO:0000256" key="5">
    <source>
        <dbReference type="ARBA" id="ARBA00022741"/>
    </source>
</evidence>
<dbReference type="Pfam" id="PF19055">
    <property type="entry name" value="ABC2_membrane_7"/>
    <property type="match status" value="1"/>
</dbReference>
<dbReference type="PROSITE" id="PS50893">
    <property type="entry name" value="ABC_TRANSPORTER_2"/>
    <property type="match status" value="2"/>
</dbReference>
<feature type="region of interest" description="Disordered" evidence="10">
    <location>
        <begin position="1"/>
        <end position="45"/>
    </location>
</feature>
<evidence type="ECO:0000256" key="10">
    <source>
        <dbReference type="SAM" id="MobiDB-lite"/>
    </source>
</evidence>
<dbReference type="Pfam" id="PF06422">
    <property type="entry name" value="PDR_CDR"/>
    <property type="match status" value="1"/>
</dbReference>
<evidence type="ECO:0000256" key="11">
    <source>
        <dbReference type="SAM" id="Phobius"/>
    </source>
</evidence>
<feature type="transmembrane region" description="Helical" evidence="11">
    <location>
        <begin position="508"/>
        <end position="530"/>
    </location>
</feature>
<dbReference type="Pfam" id="PF00005">
    <property type="entry name" value="ABC_tran"/>
    <property type="match status" value="2"/>
</dbReference>
<comment type="similarity">
    <text evidence="2">Belongs to the ABC transporter superfamily. ABCG family. PDR (TC 3.A.1.205) subfamily.</text>
</comment>
<dbReference type="InterPro" id="IPR034001">
    <property type="entry name" value="ABCG_PDR_1"/>
</dbReference>
<feature type="transmembrane region" description="Helical" evidence="11">
    <location>
        <begin position="753"/>
        <end position="773"/>
    </location>
</feature>
<proteinExistence type="inferred from homology"/>
<comment type="caution">
    <text evidence="13">The sequence shown here is derived from an EMBL/GenBank/DDBJ whole genome shotgun (WGS) entry which is preliminary data.</text>
</comment>
<dbReference type="EMBL" id="RSCE01000024">
    <property type="protein sequence ID" value="RSH76568.1"/>
    <property type="molecule type" value="Genomic_DNA"/>
</dbReference>
<reference evidence="13 14" key="1">
    <citation type="submission" date="2018-11" db="EMBL/GenBank/DDBJ databases">
        <title>Genome sequence of Apiotrichum porosum DSM 27194.</title>
        <authorList>
            <person name="Aliyu H."/>
            <person name="Gorte O."/>
            <person name="Ochsenreither K."/>
        </authorList>
    </citation>
    <scope>NUCLEOTIDE SEQUENCE [LARGE SCALE GENOMIC DNA]</scope>
    <source>
        <strain evidence="13 14">DSM 27194</strain>
    </source>
</reference>
<name>A0A427XCK7_9TREE</name>
<dbReference type="InterPro" id="IPR003439">
    <property type="entry name" value="ABC_transporter-like_ATP-bd"/>
</dbReference>
<dbReference type="STRING" id="105984.A0A427XCK7"/>
<comment type="subcellular location">
    <subcellularLocation>
        <location evidence="1">Membrane</location>
        <topology evidence="1">Multi-pass membrane protein</topology>
    </subcellularLocation>
</comment>
<dbReference type="GO" id="GO:0016887">
    <property type="term" value="F:ATP hydrolysis activity"/>
    <property type="evidence" value="ECO:0007669"/>
    <property type="project" value="InterPro"/>
</dbReference>
<keyword evidence="4 11" id="KW-0812">Transmembrane</keyword>
<protein>
    <recommendedName>
        <fullName evidence="12">ABC transporter domain-containing protein</fullName>
    </recommendedName>
</protein>
<feature type="transmembrane region" description="Helical" evidence="11">
    <location>
        <begin position="1449"/>
        <end position="1468"/>
    </location>
</feature>
<dbReference type="InterPro" id="IPR029481">
    <property type="entry name" value="ABC_trans_N"/>
</dbReference>
<evidence type="ECO:0000256" key="3">
    <source>
        <dbReference type="ARBA" id="ARBA00022448"/>
    </source>
</evidence>
<feature type="transmembrane region" description="Helical" evidence="11">
    <location>
        <begin position="1323"/>
        <end position="1343"/>
    </location>
</feature>
<feature type="transmembrane region" description="Helical" evidence="11">
    <location>
        <begin position="1213"/>
        <end position="1237"/>
    </location>
</feature>
<evidence type="ECO:0000256" key="9">
    <source>
        <dbReference type="ARBA" id="ARBA00051750"/>
    </source>
</evidence>
<dbReference type="OrthoDB" id="245989at2759"/>
<dbReference type="GeneID" id="39590100"/>
<dbReference type="GO" id="GO:0140359">
    <property type="term" value="F:ABC-type transporter activity"/>
    <property type="evidence" value="ECO:0007669"/>
    <property type="project" value="InterPro"/>
</dbReference>
<dbReference type="CDD" id="cd03232">
    <property type="entry name" value="ABCG_PDR_domain2"/>
    <property type="match status" value="1"/>
</dbReference>
<dbReference type="Gene3D" id="3.40.50.300">
    <property type="entry name" value="P-loop containing nucleotide triphosphate hydrolases"/>
    <property type="match status" value="2"/>
</dbReference>
<dbReference type="FunFam" id="3.40.50.300:FF:000054">
    <property type="entry name" value="ABC multidrug transporter atrF"/>
    <property type="match status" value="1"/>
</dbReference>
<feature type="transmembrane region" description="Helical" evidence="11">
    <location>
        <begin position="545"/>
        <end position="565"/>
    </location>
</feature>
<evidence type="ECO:0000256" key="1">
    <source>
        <dbReference type="ARBA" id="ARBA00004141"/>
    </source>
</evidence>
<comment type="catalytic activity">
    <reaction evidence="9">
        <text>itraconazole(in) + ATP + H2O = itraconazole(out) + ADP + phosphate + H(+)</text>
        <dbReference type="Rhea" id="RHEA:33503"/>
        <dbReference type="ChEBI" id="CHEBI:6076"/>
        <dbReference type="ChEBI" id="CHEBI:15377"/>
        <dbReference type="ChEBI" id="CHEBI:15378"/>
        <dbReference type="ChEBI" id="CHEBI:30616"/>
        <dbReference type="ChEBI" id="CHEBI:43474"/>
        <dbReference type="ChEBI" id="CHEBI:456216"/>
    </reaction>
    <physiologicalReaction direction="left-to-right" evidence="9">
        <dbReference type="Rhea" id="RHEA:33504"/>
    </physiologicalReaction>
</comment>
<organism evidence="13 14">
    <name type="scientific">Apiotrichum porosum</name>
    <dbReference type="NCBI Taxonomy" id="105984"/>
    <lineage>
        <taxon>Eukaryota</taxon>
        <taxon>Fungi</taxon>
        <taxon>Dikarya</taxon>
        <taxon>Basidiomycota</taxon>
        <taxon>Agaricomycotina</taxon>
        <taxon>Tremellomycetes</taxon>
        <taxon>Trichosporonales</taxon>
        <taxon>Trichosporonaceae</taxon>
        <taxon>Apiotrichum</taxon>
    </lineage>
</organism>
<feature type="transmembrane region" description="Helical" evidence="11">
    <location>
        <begin position="1182"/>
        <end position="1201"/>
    </location>
</feature>
<dbReference type="Proteomes" id="UP000279236">
    <property type="component" value="Unassembled WGS sequence"/>
</dbReference>
<evidence type="ECO:0000256" key="7">
    <source>
        <dbReference type="ARBA" id="ARBA00022989"/>
    </source>
</evidence>
<feature type="transmembrane region" description="Helical" evidence="11">
    <location>
        <begin position="1296"/>
        <end position="1316"/>
    </location>
</feature>
<dbReference type="InterPro" id="IPR017871">
    <property type="entry name" value="ABC_transporter-like_CS"/>
</dbReference>
<evidence type="ECO:0000259" key="12">
    <source>
        <dbReference type="PROSITE" id="PS50893"/>
    </source>
</evidence>
<accession>A0A427XCK7</accession>
<feature type="transmembrane region" description="Helical" evidence="11">
    <location>
        <begin position="586"/>
        <end position="610"/>
    </location>
</feature>
<dbReference type="GO" id="GO:0005524">
    <property type="term" value="F:ATP binding"/>
    <property type="evidence" value="ECO:0007669"/>
    <property type="project" value="UniProtKB-KW"/>
</dbReference>
<dbReference type="PROSITE" id="PS00211">
    <property type="entry name" value="ABC_TRANSPORTER_1"/>
    <property type="match status" value="1"/>
</dbReference>
<feature type="compositionally biased region" description="Basic and acidic residues" evidence="10">
    <location>
        <begin position="16"/>
        <end position="44"/>
    </location>
</feature>
<keyword evidence="14" id="KW-1185">Reference proteome</keyword>
<feature type="domain" description="ABC transporter" evidence="12">
    <location>
        <begin position="835"/>
        <end position="1077"/>
    </location>
</feature>
<dbReference type="Pfam" id="PF01061">
    <property type="entry name" value="ABC2_membrane"/>
    <property type="match status" value="2"/>
</dbReference>
<evidence type="ECO:0000313" key="13">
    <source>
        <dbReference type="EMBL" id="RSH76568.1"/>
    </source>
</evidence>
<feature type="transmembrane region" description="Helical" evidence="11">
    <location>
        <begin position="655"/>
        <end position="675"/>
    </location>
</feature>
<keyword evidence="5" id="KW-0547">Nucleotide-binding</keyword>
<evidence type="ECO:0000256" key="6">
    <source>
        <dbReference type="ARBA" id="ARBA00022840"/>
    </source>
</evidence>
<gene>
    <name evidence="13" type="ORF">EHS24_005557</name>
</gene>
<keyword evidence="8 11" id="KW-0472">Membrane</keyword>
<dbReference type="RefSeq" id="XP_028471715.1">
    <property type="nucleotide sequence ID" value="XM_028621080.1"/>
</dbReference>
<evidence type="ECO:0000313" key="14">
    <source>
        <dbReference type="Proteomes" id="UP000279236"/>
    </source>
</evidence>
<dbReference type="InterPro" id="IPR013525">
    <property type="entry name" value="ABC2_TM"/>
</dbReference>
<evidence type="ECO:0000256" key="8">
    <source>
        <dbReference type="ARBA" id="ARBA00023136"/>
    </source>
</evidence>
<keyword evidence="7 11" id="KW-1133">Transmembrane helix</keyword>
<dbReference type="CDD" id="cd03233">
    <property type="entry name" value="ABCG_PDR_domain1"/>
    <property type="match status" value="1"/>
</dbReference>
<evidence type="ECO:0000256" key="4">
    <source>
        <dbReference type="ARBA" id="ARBA00022692"/>
    </source>
</evidence>
<dbReference type="PANTHER" id="PTHR19241">
    <property type="entry name" value="ATP-BINDING CASSETTE TRANSPORTER"/>
    <property type="match status" value="1"/>
</dbReference>
<keyword evidence="3" id="KW-0813">Transport</keyword>
<evidence type="ECO:0000256" key="2">
    <source>
        <dbReference type="ARBA" id="ARBA00006012"/>
    </source>
</evidence>
<keyword evidence="6" id="KW-0067">ATP-binding</keyword>
<dbReference type="InterPro" id="IPR027417">
    <property type="entry name" value="P-loop_NTPase"/>
</dbReference>
<feature type="compositionally biased region" description="Basic and acidic residues" evidence="10">
    <location>
        <begin position="68"/>
        <end position="82"/>
    </location>
</feature>
<feature type="transmembrane region" description="Helical" evidence="11">
    <location>
        <begin position="622"/>
        <end position="643"/>
    </location>
</feature>
<dbReference type="InterPro" id="IPR010929">
    <property type="entry name" value="PDR_CDR_ABC"/>
</dbReference>
<dbReference type="SUPFAM" id="SSF52540">
    <property type="entry name" value="P-loop containing nucleoside triphosphate hydrolases"/>
    <property type="match status" value="2"/>
</dbReference>
<dbReference type="InterPro" id="IPR003593">
    <property type="entry name" value="AAA+_ATPase"/>
</dbReference>